<sequence>MNFKKIVYILLGLLIAVGILVGGHKLQEKREYDQMVEIVESKEVKQLIEDDFKYFDKSALKQDAIIKSYHIEKNTIRKNPMGGIMFKVIVNNQKDHYIRYTIIKGINGKDIDVSGQVISEELNRELKDQKL</sequence>
<organism evidence="2 3">
    <name type="scientific">Streptococcus uberis</name>
    <dbReference type="NCBI Taxonomy" id="1349"/>
    <lineage>
        <taxon>Bacteria</taxon>
        <taxon>Bacillati</taxon>
        <taxon>Bacillota</taxon>
        <taxon>Bacilli</taxon>
        <taxon>Lactobacillales</taxon>
        <taxon>Streptococcaceae</taxon>
        <taxon>Streptococcus</taxon>
    </lineage>
</organism>
<keyword evidence="1" id="KW-0472">Membrane</keyword>
<dbReference type="GeneID" id="93825511"/>
<comment type="caution">
    <text evidence="2">The sequence shown here is derived from an EMBL/GenBank/DDBJ whole genome shotgun (WGS) entry which is preliminary data.</text>
</comment>
<dbReference type="Proteomes" id="UP000483839">
    <property type="component" value="Unassembled WGS sequence"/>
</dbReference>
<feature type="transmembrane region" description="Helical" evidence="1">
    <location>
        <begin position="6"/>
        <end position="23"/>
    </location>
</feature>
<evidence type="ECO:0000313" key="2">
    <source>
        <dbReference type="EMBL" id="MTD00959.1"/>
    </source>
</evidence>
<gene>
    <name evidence="2" type="ORF">GKS16_01495</name>
</gene>
<accession>A0A6L6G711</accession>
<reference evidence="2 3" key="1">
    <citation type="submission" date="2019-11" db="EMBL/GenBank/DDBJ databases">
        <title>Streptococcus uberis isolated from clinical mastitis cases on a southeastern Queensland dairy.</title>
        <authorList>
            <person name="Workentine M.L."/>
            <person name="Price R."/>
            <person name="Olchowy T."/>
        </authorList>
    </citation>
    <scope>NUCLEOTIDE SEQUENCE [LARGE SCALE GENOMIC DNA]</scope>
    <source>
        <strain evidence="2 3">OLC4459-A17</strain>
    </source>
</reference>
<dbReference type="RefSeq" id="WP_037592831.1">
    <property type="nucleotide sequence ID" value="NZ_BAABQA010000001.1"/>
</dbReference>
<keyword evidence="1" id="KW-1133">Transmembrane helix</keyword>
<dbReference type="AlphaFoldDB" id="A0A6L6G711"/>
<dbReference type="Pfam" id="PF07006">
    <property type="entry name" value="DUF1310"/>
    <property type="match status" value="1"/>
</dbReference>
<evidence type="ECO:0000313" key="3">
    <source>
        <dbReference type="Proteomes" id="UP000483839"/>
    </source>
</evidence>
<proteinExistence type="predicted"/>
<evidence type="ECO:0000256" key="1">
    <source>
        <dbReference type="SAM" id="Phobius"/>
    </source>
</evidence>
<dbReference type="EMBL" id="WLXI01000008">
    <property type="protein sequence ID" value="MTD00959.1"/>
    <property type="molecule type" value="Genomic_DNA"/>
</dbReference>
<name>A0A6L6G711_STRUB</name>
<keyword evidence="1" id="KW-0812">Transmembrane</keyword>
<dbReference type="InterPro" id="IPR010738">
    <property type="entry name" value="DUF1310"/>
</dbReference>
<protein>
    <submittedName>
        <fullName evidence="2">DUF1310 family protein</fullName>
    </submittedName>
</protein>